<protein>
    <submittedName>
        <fullName evidence="2">Uncharacterized protein</fullName>
    </submittedName>
</protein>
<dbReference type="AlphaFoldDB" id="A0A8J5G339"/>
<comment type="caution">
    <text evidence="2">The sequence shown here is derived from an EMBL/GenBank/DDBJ whole genome shotgun (WGS) entry which is preliminary data.</text>
</comment>
<keyword evidence="3" id="KW-1185">Reference proteome</keyword>
<feature type="region of interest" description="Disordered" evidence="1">
    <location>
        <begin position="275"/>
        <end position="295"/>
    </location>
</feature>
<organism evidence="2 3">
    <name type="scientific">Zingiber officinale</name>
    <name type="common">Ginger</name>
    <name type="synonym">Amomum zingiber</name>
    <dbReference type="NCBI Taxonomy" id="94328"/>
    <lineage>
        <taxon>Eukaryota</taxon>
        <taxon>Viridiplantae</taxon>
        <taxon>Streptophyta</taxon>
        <taxon>Embryophyta</taxon>
        <taxon>Tracheophyta</taxon>
        <taxon>Spermatophyta</taxon>
        <taxon>Magnoliopsida</taxon>
        <taxon>Liliopsida</taxon>
        <taxon>Zingiberales</taxon>
        <taxon>Zingiberaceae</taxon>
        <taxon>Zingiber</taxon>
    </lineage>
</organism>
<dbReference type="EMBL" id="JACMSC010000014">
    <property type="protein sequence ID" value="KAG6490614.1"/>
    <property type="molecule type" value="Genomic_DNA"/>
</dbReference>
<accession>A0A8J5G339</accession>
<evidence type="ECO:0000313" key="3">
    <source>
        <dbReference type="Proteomes" id="UP000734854"/>
    </source>
</evidence>
<proteinExistence type="predicted"/>
<name>A0A8J5G339_ZINOF</name>
<evidence type="ECO:0000256" key="1">
    <source>
        <dbReference type="SAM" id="MobiDB-lite"/>
    </source>
</evidence>
<dbReference type="Proteomes" id="UP000734854">
    <property type="component" value="Unassembled WGS sequence"/>
</dbReference>
<sequence>MPDSGHRYLLNSDAGAAHRLAELPAPVLQNVQLRVAHQQSGKPRGLRRRKLRREGVAPPVVPVRPRRQGHPPVAIRRRQAQRRLRGLRLCRVVGDGGAGAVAGEEHAAEIAEAAPPRELARSAMGRPLQYAEAVLVRRGERMLRREAVVDGQHSAVGARGQAGGELVVASPGDGADAEAAAVEVDKQGQGLELGEEVEAGGETSGDDQFLTDDFGVGSGGGRDAGDGGEALHVAVPVEPDESADLFRGRAMAVAGDWLVLWVDVVVTQLCTRRSPHRLSDSGTRRRRRRGLTEWQ</sequence>
<reference evidence="2 3" key="1">
    <citation type="submission" date="2020-08" db="EMBL/GenBank/DDBJ databases">
        <title>Plant Genome Project.</title>
        <authorList>
            <person name="Zhang R.-G."/>
        </authorList>
    </citation>
    <scope>NUCLEOTIDE SEQUENCE [LARGE SCALE GENOMIC DNA]</scope>
    <source>
        <tissue evidence="2">Rhizome</tissue>
    </source>
</reference>
<evidence type="ECO:0000313" key="2">
    <source>
        <dbReference type="EMBL" id="KAG6490614.1"/>
    </source>
</evidence>
<gene>
    <name evidence="2" type="ORF">ZIOFF_051922</name>
</gene>